<reference evidence="2 3" key="1">
    <citation type="submission" date="2018-06" db="EMBL/GenBank/DDBJ databases">
        <title>Genomic Encyclopedia of Type Strains, Phase III (KMG-III): the genomes of soil and plant-associated and newly described type strains.</title>
        <authorList>
            <person name="Whitman W."/>
        </authorList>
    </citation>
    <scope>NUCLEOTIDE SEQUENCE [LARGE SCALE GENOMIC DNA]</scope>
    <source>
        <strain evidence="2 3">CECT 9025</strain>
    </source>
</reference>
<dbReference type="GO" id="GO:0016747">
    <property type="term" value="F:acyltransferase activity, transferring groups other than amino-acyl groups"/>
    <property type="evidence" value="ECO:0007669"/>
    <property type="project" value="InterPro"/>
</dbReference>
<comment type="caution">
    <text evidence="2">The sequence shown here is derived from an EMBL/GenBank/DDBJ whole genome shotgun (WGS) entry which is preliminary data.</text>
</comment>
<dbReference type="SUPFAM" id="SSF55729">
    <property type="entry name" value="Acyl-CoA N-acyltransferases (Nat)"/>
    <property type="match status" value="1"/>
</dbReference>
<dbReference type="RefSeq" id="WP_245904764.1">
    <property type="nucleotide sequence ID" value="NZ_QJTE01000003.1"/>
</dbReference>
<keyword evidence="2" id="KW-0808">Transferase</keyword>
<dbReference type="InterPro" id="IPR000182">
    <property type="entry name" value="GNAT_dom"/>
</dbReference>
<evidence type="ECO:0000313" key="3">
    <source>
        <dbReference type="Proteomes" id="UP000248311"/>
    </source>
</evidence>
<evidence type="ECO:0000259" key="1">
    <source>
        <dbReference type="PROSITE" id="PS51186"/>
    </source>
</evidence>
<accession>A0A318SPA0</accession>
<keyword evidence="2" id="KW-0012">Acyltransferase</keyword>
<dbReference type="Pfam" id="PF00583">
    <property type="entry name" value="Acetyltransf_1"/>
    <property type="match status" value="1"/>
</dbReference>
<proteinExistence type="predicted"/>
<gene>
    <name evidence="2" type="ORF">DFP88_10358</name>
</gene>
<dbReference type="InterPro" id="IPR016181">
    <property type="entry name" value="Acyl_CoA_acyltransferase"/>
</dbReference>
<dbReference type="PROSITE" id="PS51186">
    <property type="entry name" value="GNAT"/>
    <property type="match status" value="1"/>
</dbReference>
<feature type="domain" description="N-acetyltransferase" evidence="1">
    <location>
        <begin position="88"/>
        <end position="239"/>
    </location>
</feature>
<dbReference type="Gene3D" id="3.40.630.30">
    <property type="match status" value="1"/>
</dbReference>
<dbReference type="EMBL" id="QJTE01000003">
    <property type="protein sequence ID" value="PYE83700.1"/>
    <property type="molecule type" value="Genomic_DNA"/>
</dbReference>
<protein>
    <submittedName>
        <fullName evidence="2">L-amino acid N-acyltransferase YncA</fullName>
    </submittedName>
</protein>
<name>A0A318SPA0_9RHOB</name>
<dbReference type="CDD" id="cd04301">
    <property type="entry name" value="NAT_SF"/>
    <property type="match status" value="1"/>
</dbReference>
<dbReference type="Proteomes" id="UP000248311">
    <property type="component" value="Unassembled WGS sequence"/>
</dbReference>
<sequence>MAPDPAALASAMAATWPPARAWSQGPVLLREGLGGGSRTSAATSHGPVAPDDIAAAEAAMRRMGQVPLFMIRASRPEDAALDDLLAQREYRTADPTVILAARVAGMAQEAGAACAWPPPAEAEALWLAGGIDAGRQAVMARAAGPKTVLLAPQEGRLAATGFVACAEGIAVLHALEVRRDCRRRGFGRAILAGAAGWARDRGAAWLAMAVTRANAGALALYRSAGLAEVGGYHYRRADA</sequence>
<keyword evidence="3" id="KW-1185">Reference proteome</keyword>
<organism evidence="2 3">
    <name type="scientific">Pseudoroseicyclus aestuarii</name>
    <dbReference type="NCBI Taxonomy" id="1795041"/>
    <lineage>
        <taxon>Bacteria</taxon>
        <taxon>Pseudomonadati</taxon>
        <taxon>Pseudomonadota</taxon>
        <taxon>Alphaproteobacteria</taxon>
        <taxon>Rhodobacterales</taxon>
        <taxon>Paracoccaceae</taxon>
        <taxon>Pseudoroseicyclus</taxon>
    </lineage>
</organism>
<dbReference type="AlphaFoldDB" id="A0A318SPA0"/>
<evidence type="ECO:0000313" key="2">
    <source>
        <dbReference type="EMBL" id="PYE83700.1"/>
    </source>
</evidence>